<keyword evidence="3" id="KW-0238">DNA-binding</keyword>
<dbReference type="Pfam" id="PF01420">
    <property type="entry name" value="Methylase_S"/>
    <property type="match status" value="1"/>
</dbReference>
<comment type="caution">
    <text evidence="5">The sequence shown here is derived from an EMBL/GenBank/DDBJ whole genome shotgun (WGS) entry which is preliminary data.</text>
</comment>
<evidence type="ECO:0000256" key="1">
    <source>
        <dbReference type="ARBA" id="ARBA00010923"/>
    </source>
</evidence>
<dbReference type="AlphaFoldDB" id="A0A2T7FTG4"/>
<dbReference type="Proteomes" id="UP000244817">
    <property type="component" value="Unassembled WGS sequence"/>
</dbReference>
<evidence type="ECO:0000313" key="6">
    <source>
        <dbReference type="Proteomes" id="UP000244817"/>
    </source>
</evidence>
<organism evidence="5 6">
    <name type="scientific">Thalassorhabdomicrobium marinisediminis</name>
    <dbReference type="NCBI Taxonomy" id="2170577"/>
    <lineage>
        <taxon>Bacteria</taxon>
        <taxon>Pseudomonadati</taxon>
        <taxon>Pseudomonadota</taxon>
        <taxon>Alphaproteobacteria</taxon>
        <taxon>Rhodobacterales</taxon>
        <taxon>Paracoccaceae</taxon>
        <taxon>Thalassorhabdomicrobium</taxon>
    </lineage>
</organism>
<dbReference type="GO" id="GO:0009307">
    <property type="term" value="P:DNA restriction-modification system"/>
    <property type="evidence" value="ECO:0007669"/>
    <property type="project" value="UniProtKB-KW"/>
</dbReference>
<dbReference type="SUPFAM" id="SSF116734">
    <property type="entry name" value="DNA methylase specificity domain"/>
    <property type="match status" value="2"/>
</dbReference>
<keyword evidence="6" id="KW-1185">Reference proteome</keyword>
<evidence type="ECO:0000259" key="4">
    <source>
        <dbReference type="Pfam" id="PF01420"/>
    </source>
</evidence>
<dbReference type="InterPro" id="IPR000055">
    <property type="entry name" value="Restrct_endonuc_typeI_TRD"/>
</dbReference>
<comment type="similarity">
    <text evidence="1">Belongs to the type-I restriction system S methylase family.</text>
</comment>
<evidence type="ECO:0000256" key="3">
    <source>
        <dbReference type="ARBA" id="ARBA00023125"/>
    </source>
</evidence>
<sequence>MRITNLKRHRITPDLSDRQHVALPASEKEGLRTGLRQGDILISITADIGIIGYVDESVPTPAYINQHVACLRLPPDQVSPKFVAYYLASAAPQRRFIEMTDVGAKTGINLTTVGKLTFPCPPLSEQEAIAEALSDADALIEGLERLIAKKRHIKQGAMQDLLTAKRRLPGFSGEWMETTFGHCFQFLRTGSASRSQLGSNLGVGYIHYGDIHGMTSAVLDLSRTRLPEIVPAQVASLSRVQDGDLVIADASEDVADVGKSVEVRGAESADIVAGLHTFLLRGNPKIVADGFKAYIQFLRDVRAGIESIATGSSVYGISKKISQD</sequence>
<dbReference type="PANTHER" id="PTHR30408">
    <property type="entry name" value="TYPE-1 RESTRICTION ENZYME ECOKI SPECIFICITY PROTEIN"/>
    <property type="match status" value="1"/>
</dbReference>
<dbReference type="Gene3D" id="3.90.220.20">
    <property type="entry name" value="DNA methylase specificity domains"/>
    <property type="match status" value="2"/>
</dbReference>
<gene>
    <name evidence="5" type="ORF">DC363_15650</name>
</gene>
<evidence type="ECO:0000313" key="5">
    <source>
        <dbReference type="EMBL" id="PVA05459.1"/>
    </source>
</evidence>
<accession>A0A2T7FTG4</accession>
<dbReference type="GO" id="GO:0003677">
    <property type="term" value="F:DNA binding"/>
    <property type="evidence" value="ECO:0007669"/>
    <property type="project" value="UniProtKB-KW"/>
</dbReference>
<dbReference type="EMBL" id="QCYG01000011">
    <property type="protein sequence ID" value="PVA05459.1"/>
    <property type="molecule type" value="Genomic_DNA"/>
</dbReference>
<feature type="domain" description="Type I restriction modification DNA specificity" evidence="4">
    <location>
        <begin position="37"/>
        <end position="145"/>
    </location>
</feature>
<protein>
    <recommendedName>
        <fullName evidence="4">Type I restriction modification DNA specificity domain-containing protein</fullName>
    </recommendedName>
</protein>
<dbReference type="InterPro" id="IPR044946">
    <property type="entry name" value="Restrct_endonuc_typeI_TRD_sf"/>
</dbReference>
<proteinExistence type="inferred from homology"/>
<dbReference type="PANTHER" id="PTHR30408:SF12">
    <property type="entry name" value="TYPE I RESTRICTION ENZYME MJAVIII SPECIFICITY SUBUNIT"/>
    <property type="match status" value="1"/>
</dbReference>
<name>A0A2T7FTG4_9RHOB</name>
<dbReference type="InterPro" id="IPR052021">
    <property type="entry name" value="Type-I_RS_S_subunit"/>
</dbReference>
<reference evidence="5 6" key="1">
    <citation type="submission" date="2018-04" db="EMBL/GenBank/DDBJ databases">
        <title>Pelagivirga bohaiensis gen. nov., sp. nov., a bacterium isolated from the Bohai Sea.</title>
        <authorList>
            <person name="Ji X."/>
        </authorList>
    </citation>
    <scope>NUCLEOTIDE SEQUENCE [LARGE SCALE GENOMIC DNA]</scope>
    <source>
        <strain evidence="5 6">BH-SD16</strain>
    </source>
</reference>
<evidence type="ECO:0000256" key="2">
    <source>
        <dbReference type="ARBA" id="ARBA00022747"/>
    </source>
</evidence>
<keyword evidence="2" id="KW-0680">Restriction system</keyword>